<dbReference type="RefSeq" id="WP_413261699.1">
    <property type="nucleotide sequence ID" value="NZ_JBHFNR010000021.1"/>
</dbReference>
<organism evidence="1 2">
    <name type="scientific">Floridaenema flaviceps BLCC-F50</name>
    <dbReference type="NCBI Taxonomy" id="3153642"/>
    <lineage>
        <taxon>Bacteria</taxon>
        <taxon>Bacillati</taxon>
        <taxon>Cyanobacteriota</taxon>
        <taxon>Cyanophyceae</taxon>
        <taxon>Oscillatoriophycideae</taxon>
        <taxon>Aerosakkonematales</taxon>
        <taxon>Aerosakkonemataceae</taxon>
        <taxon>Floridanema</taxon>
        <taxon>Floridanema flaviceps</taxon>
    </lineage>
</organism>
<reference evidence="1 2" key="1">
    <citation type="submission" date="2024-09" db="EMBL/GenBank/DDBJ databases">
        <title>Floridaenema gen nov. (Aerosakkonemataceae, Aerosakkonematales ord. nov., Cyanobacteria) from benthic tropical and subtropical fresh waters, with the description of four new species.</title>
        <authorList>
            <person name="Moretto J.A."/>
            <person name="Berthold D.E."/>
            <person name="Lefler F.W."/>
            <person name="Huang I.-S."/>
            <person name="Laughinghouse H. IV."/>
        </authorList>
    </citation>
    <scope>NUCLEOTIDE SEQUENCE [LARGE SCALE GENOMIC DNA]</scope>
    <source>
        <strain evidence="1 2">BLCC-F50</strain>
    </source>
</reference>
<dbReference type="EMBL" id="JBHFNR010000021">
    <property type="protein sequence ID" value="MFB2892025.1"/>
    <property type="molecule type" value="Genomic_DNA"/>
</dbReference>
<protein>
    <recommendedName>
        <fullName evidence="3">DUF4435 domain-containing protein</fullName>
    </recommendedName>
</protein>
<accession>A0ABV4XKD6</accession>
<gene>
    <name evidence="1" type="ORF">ACE1CI_03660</name>
</gene>
<evidence type="ECO:0008006" key="3">
    <source>
        <dbReference type="Google" id="ProtNLM"/>
    </source>
</evidence>
<comment type="caution">
    <text evidence="1">The sequence shown here is derived from an EMBL/GenBank/DDBJ whole genome shotgun (WGS) entry which is preliminary data.</text>
</comment>
<name>A0ABV4XKD6_9CYAN</name>
<proteinExistence type="predicted"/>
<evidence type="ECO:0000313" key="1">
    <source>
        <dbReference type="EMBL" id="MFB2892025.1"/>
    </source>
</evidence>
<keyword evidence="2" id="KW-1185">Reference proteome</keyword>
<dbReference type="Proteomes" id="UP001576784">
    <property type="component" value="Unassembled WGS sequence"/>
</dbReference>
<evidence type="ECO:0000313" key="2">
    <source>
        <dbReference type="Proteomes" id="UP001576784"/>
    </source>
</evidence>
<sequence>MTTGAEYEARIQTYDWKQLADLWSQIEMTRAYVITEGELDREILQKILPENLVNQTKFVAGAGKYSAQSLASTILAIKLLPVALIIDADTEDESAVKEQSALLHQLLYQSSPGIPFSVFLAVPELEAILVQDQALIETISDRQLSDIEWQFAKINPKQFLKSLTKASYAQAIQNILNNLNQEQLHILRQHPLIAELINFLSSLSPALSSL</sequence>